<evidence type="ECO:0000259" key="2">
    <source>
        <dbReference type="Pfam" id="PF13463"/>
    </source>
</evidence>
<dbReference type="InterPro" id="IPR036388">
    <property type="entry name" value="WH-like_DNA-bd_sf"/>
</dbReference>
<reference evidence="3" key="1">
    <citation type="submission" date="2018-06" db="EMBL/GenBank/DDBJ databases">
        <authorList>
            <person name="Zhirakovskaya E."/>
        </authorList>
    </citation>
    <scope>NUCLEOTIDE SEQUENCE</scope>
</reference>
<dbReference type="SUPFAM" id="SSF46785">
    <property type="entry name" value="Winged helix' DNA-binding domain"/>
    <property type="match status" value="1"/>
</dbReference>
<evidence type="ECO:0000313" key="3">
    <source>
        <dbReference type="EMBL" id="VAW17092.1"/>
    </source>
</evidence>
<dbReference type="Pfam" id="PF13463">
    <property type="entry name" value="HTH_27"/>
    <property type="match status" value="1"/>
</dbReference>
<dbReference type="Gene3D" id="1.10.10.10">
    <property type="entry name" value="Winged helix-like DNA-binding domain superfamily/Winged helix DNA-binding domain"/>
    <property type="match status" value="1"/>
</dbReference>
<organism evidence="3">
    <name type="scientific">hydrothermal vent metagenome</name>
    <dbReference type="NCBI Taxonomy" id="652676"/>
    <lineage>
        <taxon>unclassified sequences</taxon>
        <taxon>metagenomes</taxon>
        <taxon>ecological metagenomes</taxon>
    </lineage>
</organism>
<dbReference type="InterPro" id="IPR036390">
    <property type="entry name" value="WH_DNA-bd_sf"/>
</dbReference>
<gene>
    <name evidence="3" type="ORF">MNBD_ALPHA11-1493</name>
</gene>
<dbReference type="PIRSF" id="PIRSF036158">
    <property type="entry name" value="UCP036158_MarR"/>
    <property type="match status" value="1"/>
</dbReference>
<dbReference type="GO" id="GO:0003700">
    <property type="term" value="F:DNA-binding transcription factor activity"/>
    <property type="evidence" value="ECO:0007669"/>
    <property type="project" value="InterPro"/>
</dbReference>
<feature type="domain" description="HTH marR-type" evidence="2">
    <location>
        <begin position="64"/>
        <end position="129"/>
    </location>
</feature>
<evidence type="ECO:0000256" key="1">
    <source>
        <dbReference type="SAM" id="MobiDB-lite"/>
    </source>
</evidence>
<protein>
    <recommendedName>
        <fullName evidence="2">HTH marR-type domain-containing protein</fullName>
    </recommendedName>
</protein>
<feature type="compositionally biased region" description="Basic and acidic residues" evidence="1">
    <location>
        <begin position="1"/>
        <end position="14"/>
    </location>
</feature>
<accession>A0A3B0TRK8</accession>
<dbReference type="EMBL" id="UOEQ01000126">
    <property type="protein sequence ID" value="VAW17092.1"/>
    <property type="molecule type" value="Genomic_DNA"/>
</dbReference>
<dbReference type="InterPro" id="IPR014601">
    <property type="entry name" value="Trans_reg_MarR_HTH"/>
</dbReference>
<dbReference type="InterPro" id="IPR000835">
    <property type="entry name" value="HTH_MarR-typ"/>
</dbReference>
<dbReference type="AlphaFoldDB" id="A0A3B0TRK8"/>
<proteinExistence type="predicted"/>
<feature type="region of interest" description="Disordered" evidence="1">
    <location>
        <begin position="1"/>
        <end position="20"/>
    </location>
</feature>
<name>A0A3B0TRK8_9ZZZZ</name>
<sequence>MDKTMKEENADKKNTAPKPIVSSAHLASEEGWQMSELEYAMTMTYNAFSRWMVHCMASIGYKDLNPLDILILHNVNHRTREKRLADIGFMLNIDDIHTVNYAVKKLMKIDLVVGKKVGKEMFYKTTDLGQNVCQQYKEIRKSCLIDAAVATDRNFEEISHTALVLRTMSGLYDQASRAASSL</sequence>